<evidence type="ECO:0000313" key="2">
    <source>
        <dbReference type="Proteomes" id="UP001062846"/>
    </source>
</evidence>
<comment type="caution">
    <text evidence="1">The sequence shown here is derived from an EMBL/GenBank/DDBJ whole genome shotgun (WGS) entry which is preliminary data.</text>
</comment>
<keyword evidence="2" id="KW-1185">Reference proteome</keyword>
<organism evidence="1 2">
    <name type="scientific">Rhododendron molle</name>
    <name type="common">Chinese azalea</name>
    <name type="synonym">Azalea mollis</name>
    <dbReference type="NCBI Taxonomy" id="49168"/>
    <lineage>
        <taxon>Eukaryota</taxon>
        <taxon>Viridiplantae</taxon>
        <taxon>Streptophyta</taxon>
        <taxon>Embryophyta</taxon>
        <taxon>Tracheophyta</taxon>
        <taxon>Spermatophyta</taxon>
        <taxon>Magnoliopsida</taxon>
        <taxon>eudicotyledons</taxon>
        <taxon>Gunneridae</taxon>
        <taxon>Pentapetalae</taxon>
        <taxon>asterids</taxon>
        <taxon>Ericales</taxon>
        <taxon>Ericaceae</taxon>
        <taxon>Ericoideae</taxon>
        <taxon>Rhodoreae</taxon>
        <taxon>Rhododendron</taxon>
    </lineage>
</organism>
<gene>
    <name evidence="1" type="ORF">RHMOL_Rhmol10G0208100</name>
</gene>
<dbReference type="Proteomes" id="UP001062846">
    <property type="component" value="Chromosome 10"/>
</dbReference>
<dbReference type="EMBL" id="CM046397">
    <property type="protein sequence ID" value="KAI8535874.1"/>
    <property type="molecule type" value="Genomic_DNA"/>
</dbReference>
<accession>A0ACC0M4P1</accession>
<proteinExistence type="predicted"/>
<sequence>MAEISNKKLIVEVCNKKLIVDSQRPRTKTIFRDLNPWWDEELEFSVHNDAESLATETLELNLYNDKNGIIPYISHTYTWVYPTKKTTGKRSTFLGKVKINGTSFSTSEPIDLVWSEEDQITPLLPLPEEQKLSEAAPPPPSAAAAEEEKQPEG</sequence>
<protein>
    <submittedName>
        <fullName evidence="1">Uncharacterized protein</fullName>
    </submittedName>
</protein>
<reference evidence="1" key="1">
    <citation type="submission" date="2022-02" db="EMBL/GenBank/DDBJ databases">
        <title>Plant Genome Project.</title>
        <authorList>
            <person name="Zhang R.-G."/>
        </authorList>
    </citation>
    <scope>NUCLEOTIDE SEQUENCE</scope>
    <source>
        <strain evidence="1">AT1</strain>
    </source>
</reference>
<evidence type="ECO:0000313" key="1">
    <source>
        <dbReference type="EMBL" id="KAI8535874.1"/>
    </source>
</evidence>
<name>A0ACC0M4P1_RHOML</name>